<dbReference type="OrthoDB" id="427096at2759"/>
<evidence type="ECO:0000256" key="7">
    <source>
        <dbReference type="ARBA" id="ARBA00022968"/>
    </source>
</evidence>
<evidence type="ECO:0000256" key="9">
    <source>
        <dbReference type="ARBA" id="ARBA00023136"/>
    </source>
</evidence>
<dbReference type="PANTHER" id="PTHR11929">
    <property type="entry name" value="ALPHA- 1,3 -FUCOSYLTRANSFERASE"/>
    <property type="match status" value="1"/>
</dbReference>
<keyword evidence="9" id="KW-0472">Membrane</keyword>
<dbReference type="InterPro" id="IPR001503">
    <property type="entry name" value="Glyco_trans_10"/>
</dbReference>
<evidence type="ECO:0000256" key="2">
    <source>
        <dbReference type="ARBA" id="ARBA00004922"/>
    </source>
</evidence>
<evidence type="ECO:0000256" key="6">
    <source>
        <dbReference type="ARBA" id="ARBA00022692"/>
    </source>
</evidence>
<dbReference type="InterPro" id="IPR038577">
    <property type="entry name" value="GT10-like_C_sf"/>
</dbReference>
<dbReference type="SUPFAM" id="SSF53756">
    <property type="entry name" value="UDP-Glycosyltransferase/glycogen phosphorylase"/>
    <property type="match status" value="1"/>
</dbReference>
<reference evidence="14" key="1">
    <citation type="submission" date="2021-10" db="EMBL/GenBank/DDBJ databases">
        <title>Tropical sea cucumber genome reveals ecological adaptation and Cuvierian tubules defense mechanism.</title>
        <authorList>
            <person name="Chen T."/>
        </authorList>
    </citation>
    <scope>NUCLEOTIDE SEQUENCE</scope>
    <source>
        <strain evidence="14">Nanhai2018</strain>
        <tissue evidence="14">Muscle</tissue>
    </source>
</reference>
<comment type="caution">
    <text evidence="14">The sequence shown here is derived from an EMBL/GenBank/DDBJ whole genome shotgun (WGS) entry which is preliminary data.</text>
</comment>
<keyword evidence="8" id="KW-1133">Transmembrane helix</keyword>
<evidence type="ECO:0000256" key="1">
    <source>
        <dbReference type="ARBA" id="ARBA00004167"/>
    </source>
</evidence>
<organism evidence="14 15">
    <name type="scientific">Holothuria leucospilota</name>
    <name type="common">Black long sea cucumber</name>
    <name type="synonym">Mertensiothuria leucospilota</name>
    <dbReference type="NCBI Taxonomy" id="206669"/>
    <lineage>
        <taxon>Eukaryota</taxon>
        <taxon>Metazoa</taxon>
        <taxon>Echinodermata</taxon>
        <taxon>Eleutherozoa</taxon>
        <taxon>Echinozoa</taxon>
        <taxon>Holothuroidea</taxon>
        <taxon>Aspidochirotacea</taxon>
        <taxon>Aspidochirotida</taxon>
        <taxon>Holothuriidae</taxon>
        <taxon>Holothuria</taxon>
    </lineage>
</organism>
<keyword evidence="7" id="KW-0735">Signal-anchor</keyword>
<comment type="subcellular location">
    <subcellularLocation>
        <location evidence="11">Golgi apparatus</location>
        <location evidence="11">Golgi stack membrane</location>
        <topology evidence="11">Single-pass type II membrane protein</topology>
    </subcellularLocation>
    <subcellularLocation>
        <location evidence="1">Membrane</location>
        <topology evidence="1">Single-pass membrane protein</topology>
    </subcellularLocation>
</comment>
<feature type="domain" description="Fucosyltransferase C-terminal" evidence="12">
    <location>
        <begin position="90"/>
        <end position="265"/>
    </location>
</feature>
<evidence type="ECO:0000256" key="5">
    <source>
        <dbReference type="ARBA" id="ARBA00022679"/>
    </source>
</evidence>
<keyword evidence="4 11" id="KW-0328">Glycosyltransferase</keyword>
<dbReference type="Proteomes" id="UP001152320">
    <property type="component" value="Chromosome 4"/>
</dbReference>
<comment type="pathway">
    <text evidence="2">Protein modification; protein glycosylation.</text>
</comment>
<dbReference type="FunFam" id="3.40.50.11660:FF:000010">
    <property type="entry name" value="Uncharacterized protein"/>
    <property type="match status" value="1"/>
</dbReference>
<evidence type="ECO:0000256" key="8">
    <source>
        <dbReference type="ARBA" id="ARBA00022989"/>
    </source>
</evidence>
<keyword evidence="5 11" id="KW-0808">Transferase</keyword>
<evidence type="ECO:0000313" key="15">
    <source>
        <dbReference type="Proteomes" id="UP001152320"/>
    </source>
</evidence>
<evidence type="ECO:0000256" key="10">
    <source>
        <dbReference type="ARBA" id="ARBA00023180"/>
    </source>
</evidence>
<dbReference type="InterPro" id="IPR055270">
    <property type="entry name" value="Glyco_tran_10_C"/>
</dbReference>
<evidence type="ECO:0000256" key="3">
    <source>
        <dbReference type="ARBA" id="ARBA00008919"/>
    </source>
</evidence>
<dbReference type="GO" id="GO:0046920">
    <property type="term" value="F:alpha-(1-&gt;3)-fucosyltransferase activity"/>
    <property type="evidence" value="ECO:0007669"/>
    <property type="project" value="TreeGrafter"/>
</dbReference>
<gene>
    <name evidence="14" type="ORF">HOLleu_10417</name>
</gene>
<evidence type="ECO:0000313" key="14">
    <source>
        <dbReference type="EMBL" id="KAJ8043363.1"/>
    </source>
</evidence>
<protein>
    <recommendedName>
        <fullName evidence="11">Fucosyltransferase</fullName>
        <ecNumber evidence="11">2.4.1.-</ecNumber>
    </recommendedName>
</protein>
<dbReference type="Pfam" id="PF17039">
    <property type="entry name" value="Glyco_tran_10_N"/>
    <property type="match status" value="1"/>
</dbReference>
<dbReference type="InterPro" id="IPR031481">
    <property type="entry name" value="Glyco_tran_10_N"/>
</dbReference>
<evidence type="ECO:0000259" key="13">
    <source>
        <dbReference type="Pfam" id="PF17039"/>
    </source>
</evidence>
<proteinExistence type="inferred from homology"/>
<keyword evidence="11" id="KW-0333">Golgi apparatus</keyword>
<accession>A0A9Q1HFQ8</accession>
<dbReference type="PANTHER" id="PTHR11929:SF145">
    <property type="entry name" value="ALPHA-(1,3)-FUCOSYLTRANSFERASE FUT-1"/>
    <property type="match status" value="1"/>
</dbReference>
<comment type="similarity">
    <text evidence="3 11">Belongs to the glycosyltransferase 10 family.</text>
</comment>
<evidence type="ECO:0000256" key="4">
    <source>
        <dbReference type="ARBA" id="ARBA00022676"/>
    </source>
</evidence>
<dbReference type="EC" id="2.4.1.-" evidence="11"/>
<keyword evidence="10" id="KW-0325">Glycoprotein</keyword>
<evidence type="ECO:0000259" key="12">
    <source>
        <dbReference type="Pfam" id="PF00852"/>
    </source>
</evidence>
<name>A0A9Q1HFQ8_HOLLE</name>
<dbReference type="GO" id="GO:0032580">
    <property type="term" value="C:Golgi cisterna membrane"/>
    <property type="evidence" value="ECO:0007669"/>
    <property type="project" value="UniProtKB-SubCell"/>
</dbReference>
<dbReference type="Pfam" id="PF00852">
    <property type="entry name" value="Glyco_transf_10"/>
    <property type="match status" value="1"/>
</dbReference>
<dbReference type="Gene3D" id="3.40.50.11660">
    <property type="entry name" value="Glycosyl transferase family 10, C-terminal domain"/>
    <property type="match status" value="1"/>
</dbReference>
<dbReference type="EMBL" id="JAIZAY010000004">
    <property type="protein sequence ID" value="KAJ8043363.1"/>
    <property type="molecule type" value="Genomic_DNA"/>
</dbReference>
<keyword evidence="15" id="KW-1185">Reference proteome</keyword>
<sequence length="296" mass="35068">MKSRSSLTSGGPQCKILITTIQRYRPLGQMWVFFSRESPYHCKSCMPPAYYRNVFNMSFTYLSDSDIVAPYGKFYPFKKIKKPNLVNWAHNKTKKVLWVASNCLVASWGRAKFVKHLASYTEVDIYGRCGTLSCPKEEKEKCEKIFSQYKFYLALENSNCREYITEKVWHNSFERNVIPVVFGANREDYEKILPPRSFIFAEDFNSTRQLALFLDKLDRNDTLYNEYFQWRRKGYIKRWTRSMSFTSKNFCQIVDRLNGHQSEATKTGSVRRNITSVEDWWRSSCFEHTHLKFADQ</sequence>
<keyword evidence="6 11" id="KW-0812">Transmembrane</keyword>
<evidence type="ECO:0000256" key="11">
    <source>
        <dbReference type="RuleBase" id="RU003832"/>
    </source>
</evidence>
<dbReference type="AlphaFoldDB" id="A0A9Q1HFQ8"/>
<feature type="domain" description="Fucosyltransferase N-terminal" evidence="13">
    <location>
        <begin position="22"/>
        <end position="72"/>
    </location>
</feature>